<evidence type="ECO:0000313" key="3">
    <source>
        <dbReference type="EMBL" id="RUQ82119.1"/>
    </source>
</evidence>
<dbReference type="Pfam" id="PF14566">
    <property type="entry name" value="PTPlike_phytase"/>
    <property type="match status" value="1"/>
</dbReference>
<evidence type="ECO:0000259" key="2">
    <source>
        <dbReference type="PROSITE" id="PS50056"/>
    </source>
</evidence>
<dbReference type="Proteomes" id="UP000288012">
    <property type="component" value="Unassembled WGS sequence"/>
</dbReference>
<feature type="domain" description="Tyrosine specific protein phosphatases" evidence="2">
    <location>
        <begin position="192"/>
        <end position="248"/>
    </location>
</feature>
<dbReference type="SUPFAM" id="SSF52799">
    <property type="entry name" value="(Phosphotyrosine protein) phosphatases II"/>
    <property type="match status" value="1"/>
</dbReference>
<keyword evidence="1" id="KW-0812">Transmembrane</keyword>
<proteinExistence type="predicted"/>
<dbReference type="Gene3D" id="3.90.190.10">
    <property type="entry name" value="Protein tyrosine phosphatase superfamily"/>
    <property type="match status" value="1"/>
</dbReference>
<name>A0A433JHQ8_9GAMM</name>
<sequence>MLIKPALLLRRVFGFLVAAYFFFFAANDAYPMPYLVLDNDGAQAFPKRFRILKNNGLRAIGSGQFTHAQLLRIKNQINAPIIVVDLRKESHGFVAGMPISWFGFRNWANKNKLPDAVEEVQRKLLLDIKNKATIRVHTKLHKEFSGAIKPLETVWLQPREVASEEELVRALGLRYKRFYVTDHMAPDKLQVQAFEDFIKTVPADTWLYFHCRGGSGRTSTFMVLYEILRNGRKKTLEQILKHQMQRGGKDLSQFPAANHYKYVPAIERFKLIKEFYLHHS</sequence>
<dbReference type="EMBL" id="RZGR01000029">
    <property type="protein sequence ID" value="RUQ82119.1"/>
    <property type="molecule type" value="Genomic_DNA"/>
</dbReference>
<dbReference type="PROSITE" id="PS00383">
    <property type="entry name" value="TYR_PHOSPHATASE_1"/>
    <property type="match status" value="1"/>
</dbReference>
<keyword evidence="1" id="KW-0472">Membrane</keyword>
<dbReference type="AlphaFoldDB" id="A0A433JHQ8"/>
<dbReference type="SMART" id="SM01301">
    <property type="entry name" value="PTPlike_phytase"/>
    <property type="match status" value="1"/>
</dbReference>
<reference evidence="3 4" key="1">
    <citation type="submission" date="2018-12" db="EMBL/GenBank/DDBJ databases">
        <title>Legionella sp,whole genome shotgun sequence.</title>
        <authorList>
            <person name="Wu H."/>
        </authorList>
    </citation>
    <scope>NUCLEOTIDE SEQUENCE [LARGE SCALE GENOMIC DNA]</scope>
    <source>
        <strain evidence="4">km714</strain>
    </source>
</reference>
<gene>
    <name evidence="3" type="ORF">EKM59_09075</name>
</gene>
<protein>
    <recommendedName>
        <fullName evidence="2">Tyrosine specific protein phosphatases domain-containing protein</fullName>
    </recommendedName>
</protein>
<dbReference type="InterPro" id="IPR016130">
    <property type="entry name" value="Tyr_Pase_AS"/>
</dbReference>
<dbReference type="InterPro" id="IPR029021">
    <property type="entry name" value="Prot-tyrosine_phosphatase-like"/>
</dbReference>
<comment type="caution">
    <text evidence="3">The sequence shown here is derived from an EMBL/GenBank/DDBJ whole genome shotgun (WGS) entry which is preliminary data.</text>
</comment>
<organism evidence="3 4">
    <name type="scientific">Legionella septentrionalis</name>
    <dbReference type="NCBI Taxonomy" id="2498109"/>
    <lineage>
        <taxon>Bacteria</taxon>
        <taxon>Pseudomonadati</taxon>
        <taxon>Pseudomonadota</taxon>
        <taxon>Gammaproteobacteria</taxon>
        <taxon>Legionellales</taxon>
        <taxon>Legionellaceae</taxon>
        <taxon>Legionella</taxon>
    </lineage>
</organism>
<keyword evidence="4" id="KW-1185">Reference proteome</keyword>
<feature type="transmembrane region" description="Helical" evidence="1">
    <location>
        <begin position="12"/>
        <end position="30"/>
    </location>
</feature>
<dbReference type="PROSITE" id="PS50056">
    <property type="entry name" value="TYR_PHOSPHATASE_2"/>
    <property type="match status" value="1"/>
</dbReference>
<keyword evidence="1" id="KW-1133">Transmembrane helix</keyword>
<evidence type="ECO:0000313" key="4">
    <source>
        <dbReference type="Proteomes" id="UP000288012"/>
    </source>
</evidence>
<accession>A0A433JHQ8</accession>
<dbReference type="InterPro" id="IPR000387">
    <property type="entry name" value="Tyr_Pase_dom"/>
</dbReference>
<evidence type="ECO:0000256" key="1">
    <source>
        <dbReference type="SAM" id="Phobius"/>
    </source>
</evidence>